<dbReference type="GO" id="GO:0006310">
    <property type="term" value="P:DNA recombination"/>
    <property type="evidence" value="ECO:0007669"/>
    <property type="project" value="InterPro"/>
</dbReference>
<dbReference type="CDD" id="cd18804">
    <property type="entry name" value="SF2_C_priA"/>
    <property type="match status" value="1"/>
</dbReference>
<dbReference type="GO" id="GO:1990077">
    <property type="term" value="C:primosome complex"/>
    <property type="evidence" value="ECO:0007669"/>
    <property type="project" value="UniProtKB-UniRule"/>
</dbReference>
<dbReference type="InterPro" id="IPR001650">
    <property type="entry name" value="Helicase_C-like"/>
</dbReference>
<feature type="domain" description="Helicase C-terminal" evidence="14">
    <location>
        <begin position="552"/>
        <end position="709"/>
    </location>
</feature>
<dbReference type="GO" id="GO:0043138">
    <property type="term" value="F:3'-5' DNA helicase activity"/>
    <property type="evidence" value="ECO:0007669"/>
    <property type="project" value="UniProtKB-EC"/>
</dbReference>
<keyword evidence="9 12" id="KW-0238">DNA-binding</keyword>
<dbReference type="CDD" id="cd17929">
    <property type="entry name" value="DEXHc_priA"/>
    <property type="match status" value="1"/>
</dbReference>
<dbReference type="NCBIfam" id="TIGR00595">
    <property type="entry name" value="priA"/>
    <property type="match status" value="1"/>
</dbReference>
<feature type="domain" description="Helicase ATP-binding" evidence="13">
    <location>
        <begin position="289"/>
        <end position="455"/>
    </location>
</feature>
<dbReference type="GO" id="GO:0008270">
    <property type="term" value="F:zinc ion binding"/>
    <property type="evidence" value="ECO:0007669"/>
    <property type="project" value="UniProtKB-UniRule"/>
</dbReference>
<feature type="binding site" evidence="12">
    <location>
        <position position="560"/>
    </location>
    <ligand>
        <name>Zn(2+)</name>
        <dbReference type="ChEBI" id="CHEBI:29105"/>
        <label>1</label>
    </ligand>
</feature>
<dbReference type="InterPro" id="IPR005259">
    <property type="entry name" value="PriA"/>
</dbReference>
<organism evidence="15 16">
    <name type="scientific">Aerococcus viridans</name>
    <dbReference type="NCBI Taxonomy" id="1377"/>
    <lineage>
        <taxon>Bacteria</taxon>
        <taxon>Bacillati</taxon>
        <taxon>Bacillota</taxon>
        <taxon>Bacilli</taxon>
        <taxon>Lactobacillales</taxon>
        <taxon>Aerococcaceae</taxon>
        <taxon>Aerococcus</taxon>
    </lineage>
</organism>
<dbReference type="InterPro" id="IPR014001">
    <property type="entry name" value="Helicase_ATP-bd"/>
</dbReference>
<evidence type="ECO:0000256" key="7">
    <source>
        <dbReference type="ARBA" id="ARBA00022833"/>
    </source>
</evidence>
<dbReference type="InterPro" id="IPR041236">
    <property type="entry name" value="PriA_C"/>
</dbReference>
<dbReference type="PANTHER" id="PTHR30580:SF0">
    <property type="entry name" value="PRIMOSOMAL PROTEIN N"/>
    <property type="match status" value="1"/>
</dbReference>
<dbReference type="GO" id="GO:0016887">
    <property type="term" value="F:ATP hydrolysis activity"/>
    <property type="evidence" value="ECO:0007669"/>
    <property type="project" value="RHEA"/>
</dbReference>
<keyword evidence="8 12" id="KW-0067">ATP-binding</keyword>
<dbReference type="FunFam" id="3.40.1440.60:FF:000001">
    <property type="entry name" value="Primosomal protein N"/>
    <property type="match status" value="1"/>
</dbReference>
<comment type="caution">
    <text evidence="15">The sequence shown here is derived from an EMBL/GenBank/DDBJ whole genome shotgun (WGS) entry which is preliminary data.</text>
</comment>
<name>A0A2J9PNL1_9LACT</name>
<feature type="binding site" evidence="12">
    <location>
        <position position="547"/>
    </location>
    <ligand>
        <name>Zn(2+)</name>
        <dbReference type="ChEBI" id="CHEBI:29105"/>
        <label>2</label>
    </ligand>
</feature>
<comment type="subunit">
    <text evidence="12">Component of the replication restart primosome.</text>
</comment>
<dbReference type="NCBIfam" id="NF004066">
    <property type="entry name" value="PRK05580.1-3"/>
    <property type="match status" value="1"/>
</dbReference>
<comment type="similarity">
    <text evidence="12">Belongs to the helicase family. PriA subfamily.</text>
</comment>
<dbReference type="InterPro" id="IPR006935">
    <property type="entry name" value="Helicase/UvrB_N"/>
</dbReference>
<protein>
    <recommendedName>
        <fullName evidence="12">Replication restart protein PriA</fullName>
    </recommendedName>
    <alternativeName>
        <fullName evidence="12">ATP-dependent DNA helicase PriA</fullName>
        <ecNumber evidence="12">5.6.2.4</ecNumber>
    </alternativeName>
    <alternativeName>
        <fullName evidence="12">DNA 3'-5' helicase PriA</fullName>
    </alternativeName>
</protein>
<evidence type="ECO:0000256" key="2">
    <source>
        <dbReference type="ARBA" id="ARBA00022705"/>
    </source>
</evidence>
<keyword evidence="6 12" id="KW-0347">Helicase</keyword>
<dbReference type="GO" id="GO:0005524">
    <property type="term" value="F:ATP binding"/>
    <property type="evidence" value="ECO:0007669"/>
    <property type="project" value="UniProtKB-UniRule"/>
</dbReference>
<evidence type="ECO:0000313" key="15">
    <source>
        <dbReference type="EMBL" id="PNL91928.1"/>
    </source>
</evidence>
<dbReference type="SUPFAM" id="SSF52540">
    <property type="entry name" value="P-loop containing nucleoside triphosphate hydrolases"/>
    <property type="match status" value="2"/>
</dbReference>
<dbReference type="InterPro" id="IPR042115">
    <property type="entry name" value="PriA_3primeBD_sf"/>
</dbReference>
<dbReference type="PROSITE" id="PS51192">
    <property type="entry name" value="HELICASE_ATP_BIND_1"/>
    <property type="match status" value="1"/>
</dbReference>
<dbReference type="PROSITE" id="PS51194">
    <property type="entry name" value="HELICASE_CTER"/>
    <property type="match status" value="1"/>
</dbReference>
<dbReference type="Gene3D" id="3.40.50.300">
    <property type="entry name" value="P-loop containing nucleotide triphosphate hydrolases"/>
    <property type="match status" value="2"/>
</dbReference>
<evidence type="ECO:0000256" key="4">
    <source>
        <dbReference type="ARBA" id="ARBA00022741"/>
    </source>
</evidence>
<keyword evidence="10 12" id="KW-0413">Isomerase</keyword>
<keyword evidence="4 12" id="KW-0547">Nucleotide-binding</keyword>
<evidence type="ECO:0000256" key="8">
    <source>
        <dbReference type="ARBA" id="ARBA00022840"/>
    </source>
</evidence>
<evidence type="ECO:0000313" key="16">
    <source>
        <dbReference type="Proteomes" id="UP000192813"/>
    </source>
</evidence>
<dbReference type="GO" id="GO:0006302">
    <property type="term" value="P:double-strand break repair"/>
    <property type="evidence" value="ECO:0007669"/>
    <property type="project" value="InterPro"/>
</dbReference>
<evidence type="ECO:0000256" key="11">
    <source>
        <dbReference type="ARBA" id="ARBA00048988"/>
    </source>
</evidence>
<evidence type="ECO:0000259" key="14">
    <source>
        <dbReference type="PROSITE" id="PS51194"/>
    </source>
</evidence>
<keyword evidence="3 12" id="KW-0479">Metal-binding</keyword>
<evidence type="ECO:0000256" key="5">
    <source>
        <dbReference type="ARBA" id="ARBA00022801"/>
    </source>
</evidence>
<dbReference type="Proteomes" id="UP000192813">
    <property type="component" value="Unassembled WGS sequence"/>
</dbReference>
<comment type="catalytic activity">
    <reaction evidence="11 12">
        <text>ATP + H2O = ADP + phosphate + H(+)</text>
        <dbReference type="Rhea" id="RHEA:13065"/>
        <dbReference type="ChEBI" id="CHEBI:15377"/>
        <dbReference type="ChEBI" id="CHEBI:15378"/>
        <dbReference type="ChEBI" id="CHEBI:30616"/>
        <dbReference type="ChEBI" id="CHEBI:43474"/>
        <dbReference type="ChEBI" id="CHEBI:456216"/>
        <dbReference type="EC" id="5.6.2.4"/>
    </reaction>
</comment>
<comment type="cofactor">
    <cofactor evidence="12">
        <name>Zn(2+)</name>
        <dbReference type="ChEBI" id="CHEBI:29105"/>
    </cofactor>
    <text evidence="12">Binds 2 zinc ions per subunit.</text>
</comment>
<proteinExistence type="inferred from homology"/>
<gene>
    <name evidence="12" type="primary">priA</name>
    <name evidence="15" type="ORF">A6J77_006695</name>
</gene>
<dbReference type="InterPro" id="IPR040498">
    <property type="entry name" value="PriA_CRR"/>
</dbReference>
<dbReference type="PANTHER" id="PTHR30580">
    <property type="entry name" value="PRIMOSOMAL PROTEIN N"/>
    <property type="match status" value="1"/>
</dbReference>
<dbReference type="InterPro" id="IPR041222">
    <property type="entry name" value="PriA_3primeBD"/>
</dbReference>
<feature type="binding site" evidence="12">
    <location>
        <position position="526"/>
    </location>
    <ligand>
        <name>Zn(2+)</name>
        <dbReference type="ChEBI" id="CHEBI:29105"/>
        <label>2</label>
    </ligand>
</feature>
<keyword evidence="5 12" id="KW-0378">Hydrolase</keyword>
<evidence type="ECO:0000256" key="10">
    <source>
        <dbReference type="ARBA" id="ARBA00023235"/>
    </source>
</evidence>
<dbReference type="Pfam" id="PF04851">
    <property type="entry name" value="ResIII"/>
    <property type="match status" value="1"/>
</dbReference>
<dbReference type="AlphaFoldDB" id="A0A2J9PNL1"/>
<dbReference type="GO" id="GO:0006269">
    <property type="term" value="P:DNA replication, synthesis of primer"/>
    <property type="evidence" value="ECO:0007669"/>
    <property type="project" value="UniProtKB-KW"/>
</dbReference>
<reference evidence="16" key="1">
    <citation type="submission" date="2017-12" db="EMBL/GenBank/DDBJ databases">
        <title>FDA dAtabase for Regulatory Grade micrObial Sequences (FDA-ARGOS): Supporting development and validation of Infectious Disease Dx tests.</title>
        <authorList>
            <person name="Hoffmann M."/>
            <person name="Allard M."/>
            <person name="Evans P."/>
            <person name="Brown E."/>
            <person name="Tallon L."/>
            <person name="Sadzewicz L."/>
            <person name="Sengamalay N."/>
            <person name="Ott S."/>
            <person name="Godinez A."/>
            <person name="Nagaraj S."/>
            <person name="Vavikolanu K."/>
            <person name="Aluvathingal J."/>
            <person name="Nadendla S."/>
            <person name="Sichtig H."/>
        </authorList>
    </citation>
    <scope>NUCLEOTIDE SEQUENCE [LARGE SCALE GENOMIC DNA]</scope>
    <source>
        <strain evidence="16">FDAARGOS_249</strain>
    </source>
</reference>
<feature type="binding site" evidence="12">
    <location>
        <position position="517"/>
    </location>
    <ligand>
        <name>Zn(2+)</name>
        <dbReference type="ChEBI" id="CHEBI:29105"/>
        <label>1</label>
    </ligand>
</feature>
<dbReference type="Gene3D" id="3.40.1440.60">
    <property type="entry name" value="PriA, 3(prime) DNA-binding domain"/>
    <property type="match status" value="1"/>
</dbReference>
<keyword evidence="1 12" id="KW-0639">Primosome</keyword>
<evidence type="ECO:0000256" key="12">
    <source>
        <dbReference type="HAMAP-Rule" id="MF_00983"/>
    </source>
</evidence>
<dbReference type="SMART" id="SM00487">
    <property type="entry name" value="DEXDc"/>
    <property type="match status" value="1"/>
</dbReference>
<feature type="binding site" evidence="12">
    <location>
        <position position="557"/>
    </location>
    <ligand>
        <name>Zn(2+)</name>
        <dbReference type="ChEBI" id="CHEBI:29105"/>
        <label>1</label>
    </ligand>
</feature>
<evidence type="ECO:0000256" key="6">
    <source>
        <dbReference type="ARBA" id="ARBA00022806"/>
    </source>
</evidence>
<dbReference type="Pfam" id="PF18319">
    <property type="entry name" value="Zn_ribbon_PriA"/>
    <property type="match status" value="1"/>
</dbReference>
<dbReference type="EMBL" id="NBTM02000001">
    <property type="protein sequence ID" value="PNL91928.1"/>
    <property type="molecule type" value="Genomic_DNA"/>
</dbReference>
<evidence type="ECO:0000256" key="9">
    <source>
        <dbReference type="ARBA" id="ARBA00023125"/>
    </source>
</evidence>
<dbReference type="Pfam" id="PF00271">
    <property type="entry name" value="Helicase_C"/>
    <property type="match status" value="1"/>
</dbReference>
<dbReference type="FunFam" id="3.40.50.300:FF:000489">
    <property type="entry name" value="Primosome assembly protein PriA"/>
    <property type="match status" value="1"/>
</dbReference>
<evidence type="ECO:0000256" key="1">
    <source>
        <dbReference type="ARBA" id="ARBA00022515"/>
    </source>
</evidence>
<dbReference type="Pfam" id="PF17764">
    <property type="entry name" value="PriA_3primeBD"/>
    <property type="match status" value="1"/>
</dbReference>
<dbReference type="InterPro" id="IPR027417">
    <property type="entry name" value="P-loop_NTPase"/>
</dbReference>
<feature type="binding site" evidence="12">
    <location>
        <position position="529"/>
    </location>
    <ligand>
        <name>Zn(2+)</name>
        <dbReference type="ChEBI" id="CHEBI:29105"/>
        <label>2</label>
    </ligand>
</feature>
<dbReference type="HAMAP" id="MF_00983">
    <property type="entry name" value="PriA"/>
    <property type="match status" value="1"/>
</dbReference>
<dbReference type="GO" id="GO:0006270">
    <property type="term" value="P:DNA replication initiation"/>
    <property type="evidence" value="ECO:0007669"/>
    <property type="project" value="TreeGrafter"/>
</dbReference>
<dbReference type="SMART" id="SM00490">
    <property type="entry name" value="HELICc"/>
    <property type="match status" value="1"/>
</dbReference>
<evidence type="ECO:0000259" key="13">
    <source>
        <dbReference type="PROSITE" id="PS51192"/>
    </source>
</evidence>
<keyword evidence="2 12" id="KW-0235">DNA replication</keyword>
<dbReference type="GO" id="GO:0003677">
    <property type="term" value="F:DNA binding"/>
    <property type="evidence" value="ECO:0007669"/>
    <property type="project" value="UniProtKB-UniRule"/>
</dbReference>
<comment type="function">
    <text evidence="12">Initiates the restart of stalled replication forks, which reloads the replicative helicase on sites other than the origin of replication. Recognizes and binds to abandoned replication forks and remodels them to uncover a helicase loading site. Promotes assembly of the primosome at these replication forks.</text>
</comment>
<sequence length="811" mass="93329">MKEATGMVEANVIEVIVDVPTMQTDHPFEYQIPEEMVDIIQPGMRVQVPFGSRNLLGYVISPAKATADFEGKLKPITALLDDEPVLNAEMLQLGKDMAKQNFCFLVEAYHTMLPNLLKVNYEKFFLPTPEISYLDHQQYFDDLSEIAWSEAEKRGILAELIALKNKGHLSIDYRVEDRKRYKTEKWVQPLMDFDQLEEEVTSIRKTAKKQLALVEVLMELDGKKVPAKYLRDEFDLHTATLKAGSEKGWLKLYDQQVNRDPYADIAIEKSEKLPLQAQQEAAFNAVKKAMDEHEDRVFLLQGVTGSGKTEVYLQLIQEALDKDKEAILLVPEISLTPQMVNRLKSRFGNQVAVLHSQLSTGEHFDEWRKLKNGQAKIAVGARSSIFAPLDNIGLIILDEEHESTYKQSDNPRYHAREVAKWRAAYHHSPVILGSATPSLESRARAQNGVYQLLEMPERSNQKPLPPVEMIDMREEFKHKNYYQFSRQLRDQMQATMDRGEQVALMLNRRGFANFMQCRDCGYTFQCPNCDVSLTYHYHDKQLQCHYCGFNQPRPQRCPHCGQTHLREFGTGTEKVEQEINELFPNRTVARMDMDTTRRKGSHERILKQIADKKADILLGTQMIAKGLDFPNITLVGIINADTTLYLPDFRAAERTFQLLTQMSGRAGRGDLDGQVLIQTYNPDHYALTLAKDHDYDRFYQTEMQYRKLNQYSPYYYTVRFTISNFDDHTTQATAAKVAAILQQADIHSTKVIGPAQSTISRINNQYYYQLLYQHRGNQAIQAVLQEIQDKAQDWSKDKIYVSIDVDPQTFM</sequence>
<dbReference type="Pfam" id="PF18074">
    <property type="entry name" value="PriA_C"/>
    <property type="match status" value="1"/>
</dbReference>
<feature type="binding site" evidence="12">
    <location>
        <position position="544"/>
    </location>
    <ligand>
        <name>Zn(2+)</name>
        <dbReference type="ChEBI" id="CHEBI:29105"/>
        <label>2</label>
    </ligand>
</feature>
<dbReference type="EC" id="5.6.2.4" evidence="12"/>
<comment type="catalytic activity">
    <reaction evidence="12">
        <text>Couples ATP hydrolysis with the unwinding of duplex DNA by translocating in the 3'-5' direction.</text>
        <dbReference type="EC" id="5.6.2.4"/>
    </reaction>
</comment>
<accession>A0A2J9PNL1</accession>
<evidence type="ECO:0000256" key="3">
    <source>
        <dbReference type="ARBA" id="ARBA00022723"/>
    </source>
</evidence>
<keyword evidence="7 12" id="KW-0862">Zinc</keyword>
<feature type="binding site" evidence="12">
    <location>
        <position position="520"/>
    </location>
    <ligand>
        <name>Zn(2+)</name>
        <dbReference type="ChEBI" id="CHEBI:29105"/>
        <label>1</label>
    </ligand>
</feature>